<comment type="caution">
    <text evidence="3">The sequence shown here is derived from an EMBL/GenBank/DDBJ whole genome shotgun (WGS) entry which is preliminary data.</text>
</comment>
<feature type="domain" description="DUF1468" evidence="2">
    <location>
        <begin position="10"/>
        <end position="154"/>
    </location>
</feature>
<sequence>MIKAKRDLVNSIILLAFCSLAYYGVLLIPDRSYGKTGADFFPKIVIGIVAFLSICLLIQSIIRMTKEKESKTTASPKSLLQENKKVIFTFLIFGIYILLLEYIGYFISSVLFMIALYYLLAAKRQKIWVVLLGAVALTYLLYLIFQKALSVFLPAGLLF</sequence>
<proteinExistence type="predicted"/>
<evidence type="ECO:0000313" key="4">
    <source>
        <dbReference type="Proteomes" id="UP000680279"/>
    </source>
</evidence>
<keyword evidence="1" id="KW-0812">Transmembrane</keyword>
<accession>A0ABQ4K962</accession>
<gene>
    <name evidence="3" type="ORF">J1TS3_27390</name>
</gene>
<dbReference type="RefSeq" id="WP_018707565.1">
    <property type="nucleotide sequence ID" value="NZ_BOQT01000009.1"/>
</dbReference>
<evidence type="ECO:0000259" key="2">
    <source>
        <dbReference type="Pfam" id="PF07331"/>
    </source>
</evidence>
<dbReference type="Proteomes" id="UP000680279">
    <property type="component" value="Unassembled WGS sequence"/>
</dbReference>
<keyword evidence="1" id="KW-1133">Transmembrane helix</keyword>
<keyword evidence="1" id="KW-0472">Membrane</keyword>
<name>A0ABQ4K962_9BACI</name>
<evidence type="ECO:0000313" key="3">
    <source>
        <dbReference type="EMBL" id="GIN21605.1"/>
    </source>
</evidence>
<dbReference type="InterPro" id="IPR009936">
    <property type="entry name" value="DUF1468"/>
</dbReference>
<keyword evidence="4" id="KW-1185">Reference proteome</keyword>
<feature type="transmembrane region" description="Helical" evidence="1">
    <location>
        <begin position="87"/>
        <end position="120"/>
    </location>
</feature>
<dbReference type="Pfam" id="PF07331">
    <property type="entry name" value="TctB"/>
    <property type="match status" value="1"/>
</dbReference>
<feature type="transmembrane region" description="Helical" evidence="1">
    <location>
        <begin position="12"/>
        <end position="28"/>
    </location>
</feature>
<protein>
    <recommendedName>
        <fullName evidence="2">DUF1468 domain-containing protein</fullName>
    </recommendedName>
</protein>
<feature type="transmembrane region" description="Helical" evidence="1">
    <location>
        <begin position="40"/>
        <end position="62"/>
    </location>
</feature>
<reference evidence="3 4" key="1">
    <citation type="submission" date="2021-03" db="EMBL/GenBank/DDBJ databases">
        <title>Antimicrobial resistance genes in bacteria isolated from Japanese honey, and their potential for conferring macrolide and lincosamide resistance in the American foulbrood pathogen Paenibacillus larvae.</title>
        <authorList>
            <person name="Okamoto M."/>
            <person name="Kumagai M."/>
            <person name="Kanamori H."/>
            <person name="Takamatsu D."/>
        </authorList>
    </citation>
    <scope>NUCLEOTIDE SEQUENCE [LARGE SCALE GENOMIC DNA]</scope>
    <source>
        <strain evidence="3 4">J1TS3</strain>
    </source>
</reference>
<organism evidence="3 4">
    <name type="scientific">Siminovitchia fordii</name>
    <dbReference type="NCBI Taxonomy" id="254759"/>
    <lineage>
        <taxon>Bacteria</taxon>
        <taxon>Bacillati</taxon>
        <taxon>Bacillota</taxon>
        <taxon>Bacilli</taxon>
        <taxon>Bacillales</taxon>
        <taxon>Bacillaceae</taxon>
        <taxon>Siminovitchia</taxon>
    </lineage>
</organism>
<evidence type="ECO:0000256" key="1">
    <source>
        <dbReference type="SAM" id="Phobius"/>
    </source>
</evidence>
<feature type="transmembrane region" description="Helical" evidence="1">
    <location>
        <begin position="126"/>
        <end position="145"/>
    </location>
</feature>
<dbReference type="EMBL" id="BOQT01000009">
    <property type="protein sequence ID" value="GIN21605.1"/>
    <property type="molecule type" value="Genomic_DNA"/>
</dbReference>